<sequence>MTTLIDEIRSRLTELDPLALTLEDESARHAGHAGAAGGGGHFRLHIVSHQFSGKSRIARHRAVYARLADMIPARIHALAIDARTPDESASPHA</sequence>
<reference evidence="2 3" key="1">
    <citation type="submission" date="2021-02" db="EMBL/GenBank/DDBJ databases">
        <title>Niveibacterium changnyeongensis HC41.</title>
        <authorList>
            <person name="Kang M."/>
        </authorList>
    </citation>
    <scope>NUCLEOTIDE SEQUENCE [LARGE SCALE GENOMIC DNA]</scope>
    <source>
        <strain evidence="2 3">HC41</strain>
    </source>
</reference>
<gene>
    <name evidence="2" type="ORF">JY500_10210</name>
</gene>
<dbReference type="Proteomes" id="UP000663570">
    <property type="component" value="Chromosome"/>
</dbReference>
<dbReference type="InterPro" id="IPR036065">
    <property type="entry name" value="BolA-like_sf"/>
</dbReference>
<accession>A0ABX7MB60</accession>
<evidence type="ECO:0000313" key="2">
    <source>
        <dbReference type="EMBL" id="QSI78953.1"/>
    </source>
</evidence>
<dbReference type="PANTHER" id="PTHR46230:SF7">
    <property type="entry name" value="BOLA-LIKE PROTEIN 1"/>
    <property type="match status" value="1"/>
</dbReference>
<dbReference type="EMBL" id="CP071060">
    <property type="protein sequence ID" value="QSI78953.1"/>
    <property type="molecule type" value="Genomic_DNA"/>
</dbReference>
<name>A0ABX7MB60_9RHOO</name>
<dbReference type="RefSeq" id="WP_172199639.1">
    <property type="nucleotide sequence ID" value="NZ_CP071060.1"/>
</dbReference>
<proteinExistence type="inferred from homology"/>
<dbReference type="Gene3D" id="3.30.300.90">
    <property type="entry name" value="BolA-like"/>
    <property type="match status" value="1"/>
</dbReference>
<keyword evidence="3" id="KW-1185">Reference proteome</keyword>
<dbReference type="InterPro" id="IPR002634">
    <property type="entry name" value="BolA"/>
</dbReference>
<dbReference type="Pfam" id="PF01722">
    <property type="entry name" value="BolA"/>
    <property type="match status" value="1"/>
</dbReference>
<evidence type="ECO:0000256" key="1">
    <source>
        <dbReference type="RuleBase" id="RU003860"/>
    </source>
</evidence>
<dbReference type="SUPFAM" id="SSF82657">
    <property type="entry name" value="BolA-like"/>
    <property type="match status" value="1"/>
</dbReference>
<protein>
    <submittedName>
        <fullName evidence="2">BolA family transcriptional regulator</fullName>
    </submittedName>
</protein>
<dbReference type="PANTHER" id="PTHR46230">
    <property type="match status" value="1"/>
</dbReference>
<evidence type="ECO:0000313" key="3">
    <source>
        <dbReference type="Proteomes" id="UP000663570"/>
    </source>
</evidence>
<dbReference type="PIRSF" id="PIRSF003113">
    <property type="entry name" value="BolA"/>
    <property type="match status" value="1"/>
</dbReference>
<comment type="similarity">
    <text evidence="1">Belongs to the BolA/IbaG family.</text>
</comment>
<organism evidence="2 3">
    <name type="scientific">Niveibacterium microcysteis</name>
    <dbReference type="NCBI Taxonomy" id="2811415"/>
    <lineage>
        <taxon>Bacteria</taxon>
        <taxon>Pseudomonadati</taxon>
        <taxon>Pseudomonadota</taxon>
        <taxon>Betaproteobacteria</taxon>
        <taxon>Rhodocyclales</taxon>
        <taxon>Rhodocyclaceae</taxon>
        <taxon>Niveibacterium</taxon>
    </lineage>
</organism>